<dbReference type="Pfam" id="PF13510">
    <property type="entry name" value="Fer2_4"/>
    <property type="match status" value="1"/>
</dbReference>
<name>A0A2S9JGP7_9HYPH</name>
<dbReference type="Gene3D" id="3.10.20.440">
    <property type="entry name" value="2Fe-2S iron-sulphur cluster binding domain, sarcosine oxidase, alpha subunit, N-terminal domain"/>
    <property type="match status" value="1"/>
</dbReference>
<dbReference type="EMBL" id="PVBT01000004">
    <property type="protein sequence ID" value="PRD52160.1"/>
    <property type="molecule type" value="Genomic_DNA"/>
</dbReference>
<sequence>MFRPISRQLSQATDQPSNPLDLIIEFTFDGRLMRARNGDTLAASLLANGVNAFRRTSISGTERGPYCLMGVCFDCLVVVDGIGNRQACLTPVRQGMVVEPQRGARTVDALENTDQ</sequence>
<evidence type="ECO:0000313" key="3">
    <source>
        <dbReference type="Proteomes" id="UP000238563"/>
    </source>
</evidence>
<keyword evidence="1" id="KW-0560">Oxidoreductase</keyword>
<accession>A0A2S9JGP7</accession>
<dbReference type="Proteomes" id="UP000238563">
    <property type="component" value="Unassembled WGS sequence"/>
</dbReference>
<keyword evidence="3" id="KW-1185">Reference proteome</keyword>
<dbReference type="InterPro" id="IPR042204">
    <property type="entry name" value="2Fe-2S-bd_N"/>
</dbReference>
<proteinExistence type="predicted"/>
<dbReference type="SUPFAM" id="SSF54292">
    <property type="entry name" value="2Fe-2S ferredoxin-like"/>
    <property type="match status" value="1"/>
</dbReference>
<evidence type="ECO:0000313" key="2">
    <source>
        <dbReference type="EMBL" id="PRD52160.1"/>
    </source>
</evidence>
<dbReference type="AlphaFoldDB" id="A0A2S9JGP7"/>
<dbReference type="GO" id="GO:0016491">
    <property type="term" value="F:oxidoreductase activity"/>
    <property type="evidence" value="ECO:0007669"/>
    <property type="project" value="UniProtKB-KW"/>
</dbReference>
<dbReference type="OrthoDB" id="573392at2"/>
<protein>
    <submittedName>
        <fullName evidence="2">(2Fe-2S)-binding protein</fullName>
    </submittedName>
</protein>
<gene>
    <name evidence="2" type="ORF">C5750_14680</name>
</gene>
<reference evidence="2 3" key="1">
    <citation type="submission" date="2018-02" db="EMBL/GenBank/DDBJ databases">
        <title>The draft genome of Phyllobacterium myrsinacearum DSM5892.</title>
        <authorList>
            <person name="Li L."/>
            <person name="Liu L."/>
            <person name="Zhang X."/>
            <person name="Wang T."/>
        </authorList>
    </citation>
    <scope>NUCLEOTIDE SEQUENCE [LARGE SCALE GENOMIC DNA]</scope>
    <source>
        <strain evidence="2 3">DSM 5892</strain>
    </source>
</reference>
<dbReference type="InterPro" id="IPR036010">
    <property type="entry name" value="2Fe-2S_ferredoxin-like_sf"/>
</dbReference>
<dbReference type="GO" id="GO:0051536">
    <property type="term" value="F:iron-sulfur cluster binding"/>
    <property type="evidence" value="ECO:0007669"/>
    <property type="project" value="InterPro"/>
</dbReference>
<organism evidence="2 3">
    <name type="scientific">Phyllobacterium myrsinacearum</name>
    <dbReference type="NCBI Taxonomy" id="28101"/>
    <lineage>
        <taxon>Bacteria</taxon>
        <taxon>Pseudomonadati</taxon>
        <taxon>Pseudomonadota</taxon>
        <taxon>Alphaproteobacteria</taxon>
        <taxon>Hyphomicrobiales</taxon>
        <taxon>Phyllobacteriaceae</taxon>
        <taxon>Phyllobacterium</taxon>
    </lineage>
</organism>
<comment type="caution">
    <text evidence="2">The sequence shown here is derived from an EMBL/GenBank/DDBJ whole genome shotgun (WGS) entry which is preliminary data.</text>
</comment>
<evidence type="ECO:0000256" key="1">
    <source>
        <dbReference type="ARBA" id="ARBA00023002"/>
    </source>
</evidence>